<proteinExistence type="predicted"/>
<reference evidence="2 3" key="1">
    <citation type="journal article" date="2022" name="Nat. Plants">
        <title>Genomes of leafy and leafless Platanthera orchids illuminate the evolution of mycoheterotrophy.</title>
        <authorList>
            <person name="Li M.H."/>
            <person name="Liu K.W."/>
            <person name="Li Z."/>
            <person name="Lu H.C."/>
            <person name="Ye Q.L."/>
            <person name="Zhang D."/>
            <person name="Wang J.Y."/>
            <person name="Li Y.F."/>
            <person name="Zhong Z.M."/>
            <person name="Liu X."/>
            <person name="Yu X."/>
            <person name="Liu D.K."/>
            <person name="Tu X.D."/>
            <person name="Liu B."/>
            <person name="Hao Y."/>
            <person name="Liao X.Y."/>
            <person name="Jiang Y.T."/>
            <person name="Sun W.H."/>
            <person name="Chen J."/>
            <person name="Chen Y.Q."/>
            <person name="Ai Y."/>
            <person name="Zhai J.W."/>
            <person name="Wu S.S."/>
            <person name="Zhou Z."/>
            <person name="Hsiao Y.Y."/>
            <person name="Wu W.L."/>
            <person name="Chen Y.Y."/>
            <person name="Lin Y.F."/>
            <person name="Hsu J.L."/>
            <person name="Li C.Y."/>
            <person name="Wang Z.W."/>
            <person name="Zhao X."/>
            <person name="Zhong W.Y."/>
            <person name="Ma X.K."/>
            <person name="Ma L."/>
            <person name="Huang J."/>
            <person name="Chen G.Z."/>
            <person name="Huang M.Z."/>
            <person name="Huang L."/>
            <person name="Peng D.H."/>
            <person name="Luo Y.B."/>
            <person name="Zou S.Q."/>
            <person name="Chen S.P."/>
            <person name="Lan S."/>
            <person name="Tsai W.C."/>
            <person name="Van de Peer Y."/>
            <person name="Liu Z.J."/>
        </authorList>
    </citation>
    <scope>NUCLEOTIDE SEQUENCE [LARGE SCALE GENOMIC DNA]</scope>
    <source>
        <strain evidence="2">Lor288</strain>
    </source>
</reference>
<name>A0ABR2LDA2_9ASPA</name>
<organism evidence="2 3">
    <name type="scientific">Platanthera guangdongensis</name>
    <dbReference type="NCBI Taxonomy" id="2320717"/>
    <lineage>
        <taxon>Eukaryota</taxon>
        <taxon>Viridiplantae</taxon>
        <taxon>Streptophyta</taxon>
        <taxon>Embryophyta</taxon>
        <taxon>Tracheophyta</taxon>
        <taxon>Spermatophyta</taxon>
        <taxon>Magnoliopsida</taxon>
        <taxon>Liliopsida</taxon>
        <taxon>Asparagales</taxon>
        <taxon>Orchidaceae</taxon>
        <taxon>Orchidoideae</taxon>
        <taxon>Orchideae</taxon>
        <taxon>Orchidinae</taxon>
        <taxon>Platanthera</taxon>
    </lineage>
</organism>
<keyword evidence="3" id="KW-1185">Reference proteome</keyword>
<evidence type="ECO:0000313" key="2">
    <source>
        <dbReference type="EMBL" id="KAK8937694.1"/>
    </source>
</evidence>
<evidence type="ECO:0000313" key="3">
    <source>
        <dbReference type="Proteomes" id="UP001412067"/>
    </source>
</evidence>
<feature type="region of interest" description="Disordered" evidence="1">
    <location>
        <begin position="115"/>
        <end position="146"/>
    </location>
</feature>
<comment type="caution">
    <text evidence="2">The sequence shown here is derived from an EMBL/GenBank/DDBJ whole genome shotgun (WGS) entry which is preliminary data.</text>
</comment>
<sequence length="146" mass="16299">MRPKAARAHRARAMRRRSYLRERQFSPAGPPKAYPRRGDSFGMSRIYVHDLPPEFDCAAHLFAAESLHEALLGSSALPVNPRNANFFFVNVSCSFSASNGFPVLRHACPPLSSATSFLPDGGGQRQRRLDQTPRRALMDGDQPLYE</sequence>
<dbReference type="EMBL" id="JBBWWR010000021">
    <property type="protein sequence ID" value="KAK8937694.1"/>
    <property type="molecule type" value="Genomic_DNA"/>
</dbReference>
<protein>
    <submittedName>
        <fullName evidence="2">Uncharacterized protein</fullName>
    </submittedName>
</protein>
<evidence type="ECO:0000256" key="1">
    <source>
        <dbReference type="SAM" id="MobiDB-lite"/>
    </source>
</evidence>
<gene>
    <name evidence="2" type="ORF">KSP40_PGU020135</name>
</gene>
<accession>A0ABR2LDA2</accession>
<dbReference type="Proteomes" id="UP001412067">
    <property type="component" value="Unassembled WGS sequence"/>
</dbReference>
<feature type="compositionally biased region" description="Basic and acidic residues" evidence="1">
    <location>
        <begin position="127"/>
        <end position="138"/>
    </location>
</feature>